<reference evidence="2 3" key="1">
    <citation type="journal article" date="2024" name="Front. Microbiol.">
        <title>Pangenomic and biochemical analyses of Helcococcus ovis reveal widespread tetracycline resistance and a novel bacterial species, Helcococcus bovis.</title>
        <authorList>
            <person name="Cunha F."/>
            <person name="Zhai Y."/>
            <person name="Casaro S."/>
            <person name="Jones K.L."/>
            <person name="Hernandez M."/>
            <person name="Bisinotto R.S."/>
            <person name="Kariyawasam S."/>
            <person name="Brown M.B."/>
            <person name="Phillips A."/>
            <person name="Jeong K.C."/>
            <person name="Galvao K.N."/>
        </authorList>
    </citation>
    <scope>NUCLEOTIDE SEQUENCE [LARGE SCALE GENOMIC DNA]</scope>
    <source>
        <strain evidence="2 3">KG197</strain>
    </source>
</reference>
<name>A0ABW9F8J3_9FIRM</name>
<gene>
    <name evidence="2" type="ORF">ABGF40_06340</name>
</gene>
<dbReference type="Proteomes" id="UP001629536">
    <property type="component" value="Unassembled WGS sequence"/>
</dbReference>
<dbReference type="InterPro" id="IPR036986">
    <property type="entry name" value="S4_RNA-bd_sf"/>
</dbReference>
<dbReference type="PROSITE" id="PS50889">
    <property type="entry name" value="S4"/>
    <property type="match status" value="1"/>
</dbReference>
<sequence length="70" mass="7927">MNKKVKIKTEFIKLDQLLKYASIVQTGGEAKELIVDGNVKFNGDICTQRGKKIRIGDVVEVLDYTIEIEE</sequence>
<dbReference type="Gene3D" id="3.10.290.10">
    <property type="entry name" value="RNA-binding S4 domain"/>
    <property type="match status" value="1"/>
</dbReference>
<dbReference type="EMBL" id="JBFNFH010000015">
    <property type="protein sequence ID" value="MFM1525293.1"/>
    <property type="molecule type" value="Genomic_DNA"/>
</dbReference>
<evidence type="ECO:0000313" key="2">
    <source>
        <dbReference type="EMBL" id="MFM1525293.1"/>
    </source>
</evidence>
<dbReference type="SUPFAM" id="SSF55174">
    <property type="entry name" value="Alpha-L RNA-binding motif"/>
    <property type="match status" value="1"/>
</dbReference>
<dbReference type="Pfam" id="PF13275">
    <property type="entry name" value="S4_2"/>
    <property type="match status" value="1"/>
</dbReference>
<protein>
    <submittedName>
        <fullName evidence="2">RNA-binding S4 domain-containing protein</fullName>
    </submittedName>
</protein>
<organism evidence="2 3">
    <name type="scientific">Helcococcus bovis</name>
    <dbReference type="NCBI Taxonomy" id="3153252"/>
    <lineage>
        <taxon>Bacteria</taxon>
        <taxon>Bacillati</taxon>
        <taxon>Bacillota</taxon>
        <taxon>Tissierellia</taxon>
        <taxon>Tissierellales</taxon>
        <taxon>Peptoniphilaceae</taxon>
        <taxon>Helcococcus</taxon>
    </lineage>
</organism>
<proteinExistence type="predicted"/>
<dbReference type="RefSeq" id="WP_408104974.1">
    <property type="nucleotide sequence ID" value="NZ_JBFNFH010000015.1"/>
</dbReference>
<comment type="caution">
    <text evidence="2">The sequence shown here is derived from an EMBL/GenBank/DDBJ whole genome shotgun (WGS) entry which is preliminary data.</text>
</comment>
<evidence type="ECO:0000256" key="1">
    <source>
        <dbReference type="PROSITE-ProRule" id="PRU00182"/>
    </source>
</evidence>
<dbReference type="CDD" id="cd00165">
    <property type="entry name" value="S4"/>
    <property type="match status" value="1"/>
</dbReference>
<evidence type="ECO:0000313" key="3">
    <source>
        <dbReference type="Proteomes" id="UP001629536"/>
    </source>
</evidence>
<keyword evidence="1" id="KW-0694">RNA-binding</keyword>
<accession>A0ABW9F8J3</accession>
<keyword evidence="3" id="KW-1185">Reference proteome</keyword>